<dbReference type="InterPro" id="IPR006976">
    <property type="entry name" value="VanZ-like"/>
</dbReference>
<dbReference type="AlphaFoldDB" id="A0A9D1XD72"/>
<feature type="transmembrane region" description="Helical" evidence="1">
    <location>
        <begin position="143"/>
        <end position="164"/>
    </location>
</feature>
<dbReference type="EMBL" id="DXEK01000090">
    <property type="protein sequence ID" value="HIX77040.1"/>
    <property type="molecule type" value="Genomic_DNA"/>
</dbReference>
<reference evidence="3" key="1">
    <citation type="journal article" date="2021" name="PeerJ">
        <title>Extensive microbial diversity within the chicken gut microbiome revealed by metagenomics and culture.</title>
        <authorList>
            <person name="Gilroy R."/>
            <person name="Ravi A."/>
            <person name="Getino M."/>
            <person name="Pursley I."/>
            <person name="Horton D.L."/>
            <person name="Alikhan N.F."/>
            <person name="Baker D."/>
            <person name="Gharbi K."/>
            <person name="Hall N."/>
            <person name="Watson M."/>
            <person name="Adriaenssens E.M."/>
            <person name="Foster-Nyarko E."/>
            <person name="Jarju S."/>
            <person name="Secka A."/>
            <person name="Antonio M."/>
            <person name="Oren A."/>
            <person name="Chaudhuri R.R."/>
            <person name="La Ragione R."/>
            <person name="Hildebrand F."/>
            <person name="Pallen M.J."/>
        </authorList>
    </citation>
    <scope>NUCLEOTIDE SEQUENCE</scope>
    <source>
        <strain evidence="3">CHK183-1962</strain>
    </source>
</reference>
<keyword evidence="1" id="KW-0472">Membrane</keyword>
<keyword evidence="1" id="KW-0812">Transmembrane</keyword>
<evidence type="ECO:0000313" key="3">
    <source>
        <dbReference type="EMBL" id="HIX77040.1"/>
    </source>
</evidence>
<feature type="transmembrane region" description="Helical" evidence="1">
    <location>
        <begin position="7"/>
        <end position="25"/>
    </location>
</feature>
<organism evidence="3 4">
    <name type="scientific">Candidatus Fusicatenibacter merdavium</name>
    <dbReference type="NCBI Taxonomy" id="2838600"/>
    <lineage>
        <taxon>Bacteria</taxon>
        <taxon>Bacillati</taxon>
        <taxon>Bacillota</taxon>
        <taxon>Clostridia</taxon>
        <taxon>Lachnospirales</taxon>
        <taxon>Lachnospiraceae</taxon>
        <taxon>Fusicatenibacter</taxon>
    </lineage>
</organism>
<dbReference type="Pfam" id="PF04892">
    <property type="entry name" value="VanZ"/>
    <property type="match status" value="1"/>
</dbReference>
<gene>
    <name evidence="3" type="ORF">H9734_05515</name>
</gene>
<evidence type="ECO:0000259" key="2">
    <source>
        <dbReference type="Pfam" id="PF04892"/>
    </source>
</evidence>
<proteinExistence type="predicted"/>
<dbReference type="Proteomes" id="UP000886890">
    <property type="component" value="Unassembled WGS sequence"/>
</dbReference>
<feature type="domain" description="VanZ-like" evidence="2">
    <location>
        <begin position="13"/>
        <end position="131"/>
    </location>
</feature>
<feature type="transmembrane region" description="Helical" evidence="1">
    <location>
        <begin position="60"/>
        <end position="77"/>
    </location>
</feature>
<dbReference type="PANTHER" id="PTHR36834">
    <property type="entry name" value="MEMBRANE PROTEIN-RELATED"/>
    <property type="match status" value="1"/>
</dbReference>
<feature type="transmembrane region" description="Helical" evidence="1">
    <location>
        <begin position="114"/>
        <end position="131"/>
    </location>
</feature>
<dbReference type="PANTHER" id="PTHR36834:SF2">
    <property type="entry name" value="MEMBRANE PROTEIN"/>
    <property type="match status" value="1"/>
</dbReference>
<comment type="caution">
    <text evidence="3">The sequence shown here is derived from an EMBL/GenBank/DDBJ whole genome shotgun (WGS) entry which is preliminary data.</text>
</comment>
<evidence type="ECO:0000313" key="4">
    <source>
        <dbReference type="Proteomes" id="UP000886890"/>
    </source>
</evidence>
<keyword evidence="1" id="KW-1133">Transmembrane helix</keyword>
<reference evidence="3" key="2">
    <citation type="submission" date="2021-04" db="EMBL/GenBank/DDBJ databases">
        <authorList>
            <person name="Gilroy R."/>
        </authorList>
    </citation>
    <scope>NUCLEOTIDE SEQUENCE</scope>
    <source>
        <strain evidence="3">CHK183-1962</strain>
    </source>
</reference>
<dbReference type="InterPro" id="IPR053150">
    <property type="entry name" value="Teicoplanin_resist-assoc"/>
</dbReference>
<accession>A0A9D1XD72</accession>
<feature type="transmembrane region" description="Helical" evidence="1">
    <location>
        <begin position="89"/>
        <end position="108"/>
    </location>
</feature>
<protein>
    <submittedName>
        <fullName evidence="3">VanZ family protein</fullName>
    </submittedName>
</protein>
<sequence>MKKSKTLTGILAAIYLILLTWIILLKMQFSFSDLPHIRNINLIPFHASVIVNGTIDFDEIINNFLVFLPVGLYTCMLKPHWNLFRKIAPAFFLSLLYEILQYLFAIGATDITDLISNTLGGCAGVLLFVLLTKIQKGRTVHILNIAAAVCTVLLIAFLGLILGMSTYA</sequence>
<evidence type="ECO:0000256" key="1">
    <source>
        <dbReference type="SAM" id="Phobius"/>
    </source>
</evidence>
<name>A0A9D1XD72_9FIRM</name>